<name>A0A510Y8V0_MARHA</name>
<evidence type="ECO:0000313" key="2">
    <source>
        <dbReference type="Proteomes" id="UP000321051"/>
    </source>
</evidence>
<accession>A0A510Y8V0</accession>
<evidence type="ECO:0000313" key="1">
    <source>
        <dbReference type="EMBL" id="GEK59785.1"/>
    </source>
</evidence>
<sequence length="53" mass="5930">MERGKLKSYAHFSRALPTQKSFPLSAESLYAVRGLHSYVLVKPEALLLPLDTV</sequence>
<dbReference type="AlphaFoldDB" id="A0A510Y8V0"/>
<reference evidence="1 2" key="1">
    <citation type="submission" date="2019-07" db="EMBL/GenBank/DDBJ databases">
        <title>Whole genome shotgun sequence of Marinococcus halophilus NBRC 102359.</title>
        <authorList>
            <person name="Hosoyama A."/>
            <person name="Uohara A."/>
            <person name="Ohji S."/>
            <person name="Ichikawa N."/>
        </authorList>
    </citation>
    <scope>NUCLEOTIDE SEQUENCE [LARGE SCALE GENOMIC DNA]</scope>
    <source>
        <strain evidence="1 2">NBRC 102359</strain>
    </source>
</reference>
<organism evidence="1 2">
    <name type="scientific">Marinococcus halophilus</name>
    <dbReference type="NCBI Taxonomy" id="1371"/>
    <lineage>
        <taxon>Bacteria</taxon>
        <taxon>Bacillati</taxon>
        <taxon>Bacillota</taxon>
        <taxon>Bacilli</taxon>
        <taxon>Bacillales</taxon>
        <taxon>Bacillaceae</taxon>
        <taxon>Marinococcus</taxon>
    </lineage>
</organism>
<comment type="caution">
    <text evidence="1">The sequence shown here is derived from an EMBL/GenBank/DDBJ whole genome shotgun (WGS) entry which is preliminary data.</text>
</comment>
<keyword evidence="2" id="KW-1185">Reference proteome</keyword>
<dbReference type="Proteomes" id="UP000321051">
    <property type="component" value="Unassembled WGS sequence"/>
</dbReference>
<proteinExistence type="predicted"/>
<dbReference type="EMBL" id="BJUN01000019">
    <property type="protein sequence ID" value="GEK59785.1"/>
    <property type="molecule type" value="Genomic_DNA"/>
</dbReference>
<protein>
    <submittedName>
        <fullName evidence="1">Uncharacterized protein</fullName>
    </submittedName>
</protein>
<gene>
    <name evidence="1" type="ORF">MHA01_26900</name>
</gene>